<proteinExistence type="predicted"/>
<gene>
    <name evidence="4" type="ORF">ANCDUO_00865</name>
</gene>
<dbReference type="GO" id="GO:0046872">
    <property type="term" value="F:metal ion binding"/>
    <property type="evidence" value="ECO:0007669"/>
    <property type="project" value="UniProtKB-KW"/>
</dbReference>
<evidence type="ECO:0000256" key="1">
    <source>
        <dbReference type="ARBA" id="ARBA00001968"/>
    </source>
</evidence>
<name>A0A0C2DFM7_9BILA</name>
<sequence length="122" mass="14078">MDITGFVWVRRSCARPGYQLLGNAGFANSRIVMMPHLRNPARADRRKRRLNKEHAKARNVVKKTFDELMHGFWLFHNVTLELSKRQKIMKACVLLHNTVIFLGANRGNPFLRCAGDDDTSTR</sequence>
<dbReference type="InterPro" id="IPR027806">
    <property type="entry name" value="HARBI1_dom"/>
</dbReference>
<dbReference type="EMBL" id="KN726290">
    <property type="protein sequence ID" value="KIH68793.1"/>
    <property type="molecule type" value="Genomic_DNA"/>
</dbReference>
<feature type="domain" description="DDE Tnp4" evidence="3">
    <location>
        <begin position="15"/>
        <end position="97"/>
    </location>
</feature>
<accession>A0A0C2DFM7</accession>
<protein>
    <recommendedName>
        <fullName evidence="3">DDE Tnp4 domain-containing protein</fullName>
    </recommendedName>
</protein>
<evidence type="ECO:0000313" key="4">
    <source>
        <dbReference type="EMBL" id="KIH68793.1"/>
    </source>
</evidence>
<dbReference type="AlphaFoldDB" id="A0A0C2DFM7"/>
<keyword evidence="5" id="KW-1185">Reference proteome</keyword>
<comment type="cofactor">
    <cofactor evidence="1">
        <name>a divalent metal cation</name>
        <dbReference type="ChEBI" id="CHEBI:60240"/>
    </cofactor>
</comment>
<evidence type="ECO:0000313" key="5">
    <source>
        <dbReference type="Proteomes" id="UP000054047"/>
    </source>
</evidence>
<keyword evidence="2" id="KW-0479">Metal-binding</keyword>
<dbReference type="Proteomes" id="UP000054047">
    <property type="component" value="Unassembled WGS sequence"/>
</dbReference>
<evidence type="ECO:0000256" key="2">
    <source>
        <dbReference type="ARBA" id="ARBA00022723"/>
    </source>
</evidence>
<reference evidence="4 5" key="1">
    <citation type="submission" date="2013-12" db="EMBL/GenBank/DDBJ databases">
        <title>Draft genome of the parsitic nematode Ancylostoma duodenale.</title>
        <authorList>
            <person name="Mitreva M."/>
        </authorList>
    </citation>
    <scope>NUCLEOTIDE SEQUENCE [LARGE SCALE GENOMIC DNA]</scope>
    <source>
        <strain evidence="4 5">Zhejiang</strain>
    </source>
</reference>
<organism evidence="4 5">
    <name type="scientific">Ancylostoma duodenale</name>
    <dbReference type="NCBI Taxonomy" id="51022"/>
    <lineage>
        <taxon>Eukaryota</taxon>
        <taxon>Metazoa</taxon>
        <taxon>Ecdysozoa</taxon>
        <taxon>Nematoda</taxon>
        <taxon>Chromadorea</taxon>
        <taxon>Rhabditida</taxon>
        <taxon>Rhabditina</taxon>
        <taxon>Rhabditomorpha</taxon>
        <taxon>Strongyloidea</taxon>
        <taxon>Ancylostomatidae</taxon>
        <taxon>Ancylostomatinae</taxon>
        <taxon>Ancylostoma</taxon>
    </lineage>
</organism>
<dbReference type="Pfam" id="PF13359">
    <property type="entry name" value="DDE_Tnp_4"/>
    <property type="match status" value="1"/>
</dbReference>
<evidence type="ECO:0000259" key="3">
    <source>
        <dbReference type="Pfam" id="PF13359"/>
    </source>
</evidence>